<keyword evidence="1" id="KW-0732">Signal</keyword>
<organism evidence="2 3">
    <name type="scientific">Colletotrichum navitas</name>
    <dbReference type="NCBI Taxonomy" id="681940"/>
    <lineage>
        <taxon>Eukaryota</taxon>
        <taxon>Fungi</taxon>
        <taxon>Dikarya</taxon>
        <taxon>Ascomycota</taxon>
        <taxon>Pezizomycotina</taxon>
        <taxon>Sordariomycetes</taxon>
        <taxon>Hypocreomycetidae</taxon>
        <taxon>Glomerellales</taxon>
        <taxon>Glomerellaceae</taxon>
        <taxon>Colletotrichum</taxon>
        <taxon>Colletotrichum graminicola species complex</taxon>
    </lineage>
</organism>
<dbReference type="GeneID" id="85441867"/>
<dbReference type="EMBL" id="JAHLJV010000024">
    <property type="protein sequence ID" value="KAK1593563.1"/>
    <property type="molecule type" value="Genomic_DNA"/>
</dbReference>
<dbReference type="RefSeq" id="XP_060414849.1">
    <property type="nucleotide sequence ID" value="XM_060557627.1"/>
</dbReference>
<comment type="caution">
    <text evidence="2">The sequence shown here is derived from an EMBL/GenBank/DDBJ whole genome shotgun (WGS) entry which is preliminary data.</text>
</comment>
<sequence>MKLLFNTILLITAFFLDSVLCAVAGNNAYRVTKEPSRFGGDTISVFTSGYENGREAVLVTRMDVKGRKISVAMAYNARDKTPNRLHLDVMLKSLWQTEGGQLHNLESKAGTNCLKPLSERSRGGWQMKVVILSTNLRC</sequence>
<feature type="chain" id="PRO_5042161287" evidence="1">
    <location>
        <begin position="22"/>
        <end position="138"/>
    </location>
</feature>
<accession>A0AAD8Q0Y6</accession>
<dbReference type="AlphaFoldDB" id="A0AAD8Q0Y6"/>
<dbReference type="Proteomes" id="UP001230504">
    <property type="component" value="Unassembled WGS sequence"/>
</dbReference>
<evidence type="ECO:0000256" key="1">
    <source>
        <dbReference type="SAM" id="SignalP"/>
    </source>
</evidence>
<feature type="signal peptide" evidence="1">
    <location>
        <begin position="1"/>
        <end position="21"/>
    </location>
</feature>
<reference evidence="2" key="1">
    <citation type="submission" date="2021-06" db="EMBL/GenBank/DDBJ databases">
        <title>Comparative genomics, transcriptomics and evolutionary studies reveal genomic signatures of adaptation to plant cell wall in hemibiotrophic fungi.</title>
        <authorList>
            <consortium name="DOE Joint Genome Institute"/>
            <person name="Baroncelli R."/>
            <person name="Diaz J.F."/>
            <person name="Benocci T."/>
            <person name="Peng M."/>
            <person name="Battaglia E."/>
            <person name="Haridas S."/>
            <person name="Andreopoulos W."/>
            <person name="Labutti K."/>
            <person name="Pangilinan J."/>
            <person name="Floch G.L."/>
            <person name="Makela M.R."/>
            <person name="Henrissat B."/>
            <person name="Grigoriev I.V."/>
            <person name="Crouch J.A."/>
            <person name="De Vries R.P."/>
            <person name="Sukno S.A."/>
            <person name="Thon M.R."/>
        </authorList>
    </citation>
    <scope>NUCLEOTIDE SEQUENCE</scope>
    <source>
        <strain evidence="2">CBS 125086</strain>
    </source>
</reference>
<gene>
    <name evidence="2" type="ORF">LY79DRAFT_551257</name>
</gene>
<evidence type="ECO:0000313" key="3">
    <source>
        <dbReference type="Proteomes" id="UP001230504"/>
    </source>
</evidence>
<name>A0AAD8Q0Y6_9PEZI</name>
<protein>
    <submittedName>
        <fullName evidence="2">Uncharacterized protein</fullName>
    </submittedName>
</protein>
<keyword evidence="3" id="KW-1185">Reference proteome</keyword>
<evidence type="ECO:0000313" key="2">
    <source>
        <dbReference type="EMBL" id="KAK1593563.1"/>
    </source>
</evidence>
<proteinExistence type="predicted"/>